<dbReference type="GO" id="GO:0015171">
    <property type="term" value="F:amino acid transmembrane transporter activity"/>
    <property type="evidence" value="ECO:0007669"/>
    <property type="project" value="TreeGrafter"/>
</dbReference>
<evidence type="ECO:0000256" key="1">
    <source>
        <dbReference type="ARBA" id="ARBA00004651"/>
    </source>
</evidence>
<protein>
    <submittedName>
        <fullName evidence="7">LysE family transporter</fullName>
    </submittedName>
</protein>
<proteinExistence type="predicted"/>
<evidence type="ECO:0000256" key="6">
    <source>
        <dbReference type="SAM" id="Phobius"/>
    </source>
</evidence>
<feature type="transmembrane region" description="Helical" evidence="6">
    <location>
        <begin position="111"/>
        <end position="134"/>
    </location>
</feature>
<feature type="transmembrane region" description="Helical" evidence="6">
    <location>
        <begin position="146"/>
        <end position="170"/>
    </location>
</feature>
<dbReference type="Proteomes" id="UP000648239">
    <property type="component" value="Unassembled WGS sequence"/>
</dbReference>
<dbReference type="GO" id="GO:0005886">
    <property type="term" value="C:plasma membrane"/>
    <property type="evidence" value="ECO:0007669"/>
    <property type="project" value="UniProtKB-SubCell"/>
</dbReference>
<name>A0A8J7CLI0_9BACT</name>
<keyword evidence="5 6" id="KW-0472">Membrane</keyword>
<comment type="caution">
    <text evidence="7">The sequence shown here is derived from an EMBL/GenBank/DDBJ whole genome shotgun (WGS) entry which is preliminary data.</text>
</comment>
<feature type="transmembrane region" description="Helical" evidence="6">
    <location>
        <begin position="39"/>
        <end position="64"/>
    </location>
</feature>
<feature type="transmembrane region" description="Helical" evidence="6">
    <location>
        <begin position="70"/>
        <end position="90"/>
    </location>
</feature>
<evidence type="ECO:0000313" key="8">
    <source>
        <dbReference type="Proteomes" id="UP000648239"/>
    </source>
</evidence>
<evidence type="ECO:0000256" key="2">
    <source>
        <dbReference type="ARBA" id="ARBA00022475"/>
    </source>
</evidence>
<comment type="subcellular location">
    <subcellularLocation>
        <location evidence="1">Cell membrane</location>
        <topology evidence="1">Multi-pass membrane protein</topology>
    </subcellularLocation>
</comment>
<evidence type="ECO:0000256" key="3">
    <source>
        <dbReference type="ARBA" id="ARBA00022692"/>
    </source>
</evidence>
<keyword evidence="4 6" id="KW-1133">Transmembrane helix</keyword>
<keyword evidence="3 6" id="KW-0812">Transmembrane</keyword>
<evidence type="ECO:0000313" key="7">
    <source>
        <dbReference type="EMBL" id="MBD3868113.1"/>
    </source>
</evidence>
<dbReference type="InterPro" id="IPR001123">
    <property type="entry name" value="LeuE-type"/>
</dbReference>
<dbReference type="PANTHER" id="PTHR30086:SF20">
    <property type="entry name" value="ARGININE EXPORTER PROTEIN ARGO-RELATED"/>
    <property type="match status" value="1"/>
</dbReference>
<dbReference type="Pfam" id="PF01810">
    <property type="entry name" value="LysE"/>
    <property type="match status" value="1"/>
</dbReference>
<dbReference type="AlphaFoldDB" id="A0A8J7CLI0"/>
<reference evidence="7 8" key="1">
    <citation type="submission" date="2020-08" db="EMBL/GenBank/DDBJ databases">
        <title>Acidobacteriota in marine sediments use diverse sulfur dissimilation pathways.</title>
        <authorList>
            <person name="Wasmund K."/>
        </authorList>
    </citation>
    <scope>NUCLEOTIDE SEQUENCE [LARGE SCALE GENOMIC DNA]</scope>
    <source>
        <strain evidence="7">MAG AM4</strain>
    </source>
</reference>
<feature type="transmembrane region" description="Helical" evidence="6">
    <location>
        <begin position="182"/>
        <end position="200"/>
    </location>
</feature>
<accession>A0A8J7CLI0</accession>
<organism evidence="7 8">
    <name type="scientific">Candidatus Polarisedimenticola svalbardensis</name>
    <dbReference type="NCBI Taxonomy" id="2886004"/>
    <lineage>
        <taxon>Bacteria</taxon>
        <taxon>Pseudomonadati</taxon>
        <taxon>Acidobacteriota</taxon>
        <taxon>Candidatus Polarisedimenticolia</taxon>
        <taxon>Candidatus Polarisedimenticolales</taxon>
        <taxon>Candidatus Polarisedimenticolaceae</taxon>
        <taxon>Candidatus Polarisedimenticola</taxon>
    </lineage>
</organism>
<evidence type="ECO:0000256" key="5">
    <source>
        <dbReference type="ARBA" id="ARBA00023136"/>
    </source>
</evidence>
<gene>
    <name evidence="7" type="ORF">IFK94_08305</name>
</gene>
<keyword evidence="2" id="KW-1003">Cell membrane</keyword>
<dbReference type="PANTHER" id="PTHR30086">
    <property type="entry name" value="ARGININE EXPORTER PROTEIN ARGO"/>
    <property type="match status" value="1"/>
</dbReference>
<evidence type="ECO:0000256" key="4">
    <source>
        <dbReference type="ARBA" id="ARBA00022989"/>
    </source>
</evidence>
<dbReference type="EMBL" id="JACXWD010000022">
    <property type="protein sequence ID" value="MBD3868113.1"/>
    <property type="molecule type" value="Genomic_DNA"/>
</dbReference>
<feature type="transmembrane region" description="Helical" evidence="6">
    <location>
        <begin position="6"/>
        <end position="27"/>
    </location>
</feature>
<sequence length="208" mass="21905">MFDPLTQGFLIGFIVSMPIGPIGILCIQRSLSHGWLRGMSAGFGATAADLIYACLLGFGITFVNHFLTEWAAWLRLPAAALLLFLGYRAFRTPAVEGDAAAAGSSARATSAATFTLMLSNPLTLVGFTAVFAALGGATRITGTVSALLLVVGVAAGCLFWWALLAGAATLLRRRFRPAALVWMNRITGLGLAAFGLWLLLKSILAGWN</sequence>